<name>A0A2I0CNI9_9PSED</name>
<keyword evidence="2" id="KW-0472">Membrane</keyword>
<feature type="transmembrane region" description="Helical" evidence="2">
    <location>
        <begin position="243"/>
        <end position="266"/>
    </location>
</feature>
<reference evidence="5" key="1">
    <citation type="submission" date="2017-12" db="EMBL/GenBank/DDBJ databases">
        <authorList>
            <person name="Yu X.-Y."/>
        </authorList>
    </citation>
    <scope>NUCLEOTIDE SEQUENCE [LARGE SCALE GENOMIC DNA]</scope>
    <source>
        <strain evidence="5">ZYSR67-Z</strain>
    </source>
</reference>
<keyword evidence="2" id="KW-1133">Transmembrane helix</keyword>
<dbReference type="Pfam" id="PF01757">
    <property type="entry name" value="Acyl_transf_3"/>
    <property type="match status" value="1"/>
</dbReference>
<feature type="transmembrane region" description="Helical" evidence="2">
    <location>
        <begin position="72"/>
        <end position="89"/>
    </location>
</feature>
<accession>A0A2I0CNI9</accession>
<evidence type="ECO:0000313" key="5">
    <source>
        <dbReference type="Proteomes" id="UP000242861"/>
    </source>
</evidence>
<dbReference type="InterPro" id="IPR002656">
    <property type="entry name" value="Acyl_transf_3_dom"/>
</dbReference>
<feature type="transmembrane region" description="Helical" evidence="2">
    <location>
        <begin position="151"/>
        <end position="169"/>
    </location>
</feature>
<feature type="transmembrane region" description="Helical" evidence="2">
    <location>
        <begin position="304"/>
        <end position="324"/>
    </location>
</feature>
<dbReference type="EMBL" id="PIYS01000021">
    <property type="protein sequence ID" value="PKF70720.1"/>
    <property type="molecule type" value="Genomic_DNA"/>
</dbReference>
<dbReference type="Proteomes" id="UP000242861">
    <property type="component" value="Unassembled WGS sequence"/>
</dbReference>
<dbReference type="InterPro" id="IPR050879">
    <property type="entry name" value="Acyltransferase_3"/>
</dbReference>
<dbReference type="PANTHER" id="PTHR23028">
    <property type="entry name" value="ACETYLTRANSFERASE"/>
    <property type="match status" value="1"/>
</dbReference>
<organism evidence="4 5">
    <name type="scientific">Pseudomonas fluvialis</name>
    <dbReference type="NCBI Taxonomy" id="1793966"/>
    <lineage>
        <taxon>Bacteria</taxon>
        <taxon>Pseudomonadati</taxon>
        <taxon>Pseudomonadota</taxon>
        <taxon>Gammaproteobacteria</taxon>
        <taxon>Pseudomonadales</taxon>
        <taxon>Pseudomonadaceae</taxon>
        <taxon>Pseudomonas</taxon>
    </lineage>
</organism>
<evidence type="ECO:0000256" key="1">
    <source>
        <dbReference type="SAM" id="MobiDB-lite"/>
    </source>
</evidence>
<gene>
    <name evidence="4" type="ORF">CW360_11930</name>
</gene>
<feature type="transmembrane region" description="Helical" evidence="2">
    <location>
        <begin position="278"/>
        <end position="298"/>
    </location>
</feature>
<dbReference type="RefSeq" id="WP_101193862.1">
    <property type="nucleotide sequence ID" value="NZ_PIYS01000021.1"/>
</dbReference>
<sequence length="363" mass="41469">MNDKAYFKSLDGLRGLAAIAVALFHWLLSFSGYLAVDFFLVLSGFILAHRYLYTDRPVSTWKFSVSRIARLYPMHLFGLFSYLIVYTMIVNDIPRYRDGTFFTFLQQLTLTHNIGLNRQSLTWNAPSWSISVEFWLNIVFFCFIRRHTSSLVLLLMSVTGLTVIHNLSGTLDTTHQNYFQVVNSGLLRGWSAFVLGILAYRAWRLLRGISWPPILALGVEGLLCVLLWVIFFKLNGNWRSAEIFAPFAFAAIVVVFALEQGLLAWLLRKLQWLGTISYSIYLNHLVLIMLIDSIMGHLGYSRQLLTLLYLPLLLAYSSMTYRWVEVPGKQLIRHLGKRMEQLASSASHLPEKPNTALSSAADK</sequence>
<feature type="transmembrane region" description="Helical" evidence="2">
    <location>
        <begin position="34"/>
        <end position="52"/>
    </location>
</feature>
<feature type="transmembrane region" description="Helical" evidence="2">
    <location>
        <begin position="181"/>
        <end position="202"/>
    </location>
</feature>
<feature type="region of interest" description="Disordered" evidence="1">
    <location>
        <begin position="344"/>
        <end position="363"/>
    </location>
</feature>
<evidence type="ECO:0000256" key="2">
    <source>
        <dbReference type="SAM" id="Phobius"/>
    </source>
</evidence>
<dbReference type="GO" id="GO:0016747">
    <property type="term" value="F:acyltransferase activity, transferring groups other than amino-acyl groups"/>
    <property type="evidence" value="ECO:0007669"/>
    <property type="project" value="InterPro"/>
</dbReference>
<feature type="transmembrane region" description="Helical" evidence="2">
    <location>
        <begin position="125"/>
        <end position="144"/>
    </location>
</feature>
<evidence type="ECO:0000259" key="3">
    <source>
        <dbReference type="Pfam" id="PF01757"/>
    </source>
</evidence>
<feature type="transmembrane region" description="Helical" evidence="2">
    <location>
        <begin position="214"/>
        <end position="231"/>
    </location>
</feature>
<protein>
    <recommendedName>
        <fullName evidence="3">Acyltransferase 3 domain-containing protein</fullName>
    </recommendedName>
</protein>
<feature type="domain" description="Acyltransferase 3" evidence="3">
    <location>
        <begin position="8"/>
        <end position="315"/>
    </location>
</feature>
<evidence type="ECO:0000313" key="4">
    <source>
        <dbReference type="EMBL" id="PKF70720.1"/>
    </source>
</evidence>
<proteinExistence type="predicted"/>
<comment type="caution">
    <text evidence="4">The sequence shown here is derived from an EMBL/GenBank/DDBJ whole genome shotgun (WGS) entry which is preliminary data.</text>
</comment>
<keyword evidence="2" id="KW-0812">Transmembrane</keyword>
<dbReference type="AlphaFoldDB" id="A0A2I0CNI9"/>